<reference evidence="3 4" key="1">
    <citation type="journal article" date="2023" name="Insect Mol. Biol.">
        <title>Genome sequencing provides insights into the evolution of gene families encoding plant cell wall-degrading enzymes in longhorned beetles.</title>
        <authorList>
            <person name="Shin N.R."/>
            <person name="Okamura Y."/>
            <person name="Kirsch R."/>
            <person name="Pauchet Y."/>
        </authorList>
    </citation>
    <scope>NUCLEOTIDE SEQUENCE [LARGE SCALE GENOMIC DNA]</scope>
    <source>
        <strain evidence="3">EAD_L_NR</strain>
    </source>
</reference>
<evidence type="ECO:0000256" key="1">
    <source>
        <dbReference type="SAM" id="Coils"/>
    </source>
</evidence>
<name>A0AAV8VG93_9CUCU</name>
<dbReference type="GO" id="GO:1990023">
    <property type="term" value="C:mitotic spindle midzone"/>
    <property type="evidence" value="ECO:0007669"/>
    <property type="project" value="TreeGrafter"/>
</dbReference>
<dbReference type="InterPro" id="IPR007145">
    <property type="entry name" value="MAP65_Ase1_PRC1"/>
</dbReference>
<accession>A0AAV8VG93</accession>
<evidence type="ECO:0000256" key="2">
    <source>
        <dbReference type="SAM" id="MobiDB-lite"/>
    </source>
</evidence>
<feature type="coiled-coil region" evidence="1">
    <location>
        <begin position="399"/>
        <end position="469"/>
    </location>
</feature>
<sequence>MKCFLLYSIKDVPWAEKMLPVLEDGLNRTFLYWCQLVMKIGENEELVQSWADTFMKTYEDTCCELVTDMERVHSDVLANIEKLLQRIQQLCHTLQISMPVLGDATHQLSLIQEQCELKKRIEEYERLIEVRRAELNKLRERQLDLCNSLGKKPKILKDDPLPSAEEIEEFQKHIEKLEVEKFNRLETFFTTKDKLMKIVKELNAKPTSTFEQNVFSEDDSLFLLTDENMKHLDLLYKNLIKQQGDVEEEIANLRNKIDDYWNLLDVDLKEREDFRKTHVGNSLDILEALKAEAKRCETLKKANIKVFIDKLRLELELLWEKCHCSKAVRSDFGFFNSDYYNEDLLELHEVEIAKWKKYYEDNKEMLALLEKHCSLWNKMVKLEESATEPNRYNNRGGQLLKEEKERNKLSKQIPQIEDMLYNLSSQYQRQHGVHFTTYGTTVDDYLANLHEERENAKKLKLSARKMQREQTLTPAKSALSLFPSTSHHTLRTPTPLSAAKRKLGTPATDGIKRIKVLSEKKQNKINKPAIPTVLVTSAPGRSKRLSVERKKRIDKIRRLSAKKENKLNETFIGEYGEFQNDLSNRDACRSTIIPSEVTPVSTPISSRALVGRRTPTNTLATTPRTPGGRTPTSLRTRPKTPNTDNKLSAAKSNMKLIF</sequence>
<proteinExistence type="predicted"/>
<dbReference type="GO" id="GO:0008017">
    <property type="term" value="F:microtubule binding"/>
    <property type="evidence" value="ECO:0007669"/>
    <property type="project" value="InterPro"/>
</dbReference>
<gene>
    <name evidence="3" type="ORF">NQ315_011219</name>
</gene>
<evidence type="ECO:0000313" key="4">
    <source>
        <dbReference type="Proteomes" id="UP001159042"/>
    </source>
</evidence>
<evidence type="ECO:0008006" key="5">
    <source>
        <dbReference type="Google" id="ProtNLM"/>
    </source>
</evidence>
<dbReference type="EMBL" id="JANEYG010000108">
    <property type="protein sequence ID" value="KAJ8912896.1"/>
    <property type="molecule type" value="Genomic_DNA"/>
</dbReference>
<dbReference type="PANTHER" id="PTHR19321:SF41">
    <property type="entry name" value="FASCETTO-RELATED"/>
    <property type="match status" value="1"/>
</dbReference>
<evidence type="ECO:0000313" key="3">
    <source>
        <dbReference type="EMBL" id="KAJ8912896.1"/>
    </source>
</evidence>
<comment type="caution">
    <text evidence="3">The sequence shown here is derived from an EMBL/GenBank/DDBJ whole genome shotgun (WGS) entry which is preliminary data.</text>
</comment>
<organism evidence="3 4">
    <name type="scientific">Exocentrus adspersus</name>
    <dbReference type="NCBI Taxonomy" id="1586481"/>
    <lineage>
        <taxon>Eukaryota</taxon>
        <taxon>Metazoa</taxon>
        <taxon>Ecdysozoa</taxon>
        <taxon>Arthropoda</taxon>
        <taxon>Hexapoda</taxon>
        <taxon>Insecta</taxon>
        <taxon>Pterygota</taxon>
        <taxon>Neoptera</taxon>
        <taxon>Endopterygota</taxon>
        <taxon>Coleoptera</taxon>
        <taxon>Polyphaga</taxon>
        <taxon>Cucujiformia</taxon>
        <taxon>Chrysomeloidea</taxon>
        <taxon>Cerambycidae</taxon>
        <taxon>Lamiinae</taxon>
        <taxon>Acanthocinini</taxon>
        <taxon>Exocentrus</taxon>
    </lineage>
</organism>
<dbReference type="GO" id="GO:0051256">
    <property type="term" value="P:mitotic spindle midzone assembly"/>
    <property type="evidence" value="ECO:0007669"/>
    <property type="project" value="TreeGrafter"/>
</dbReference>
<keyword evidence="4" id="KW-1185">Reference proteome</keyword>
<dbReference type="GO" id="GO:0005737">
    <property type="term" value="C:cytoplasm"/>
    <property type="evidence" value="ECO:0007669"/>
    <property type="project" value="TreeGrafter"/>
</dbReference>
<protein>
    <recommendedName>
        <fullName evidence="5">Protein regulator of cytokinesis 1</fullName>
    </recommendedName>
</protein>
<dbReference type="PANTHER" id="PTHR19321">
    <property type="entry name" value="PROTEIN REGULATOR OF CYTOKINESIS 1 PRC1-RELATED"/>
    <property type="match status" value="1"/>
</dbReference>
<dbReference type="AlphaFoldDB" id="A0AAV8VG93"/>
<dbReference type="Gene3D" id="1.20.58.1520">
    <property type="match status" value="1"/>
</dbReference>
<keyword evidence="1" id="KW-0175">Coiled coil</keyword>
<dbReference type="Pfam" id="PF03999">
    <property type="entry name" value="MAP65_ASE1"/>
    <property type="match status" value="1"/>
</dbReference>
<dbReference type="Proteomes" id="UP001159042">
    <property type="component" value="Unassembled WGS sequence"/>
</dbReference>
<feature type="compositionally biased region" description="Low complexity" evidence="2">
    <location>
        <begin position="613"/>
        <end position="635"/>
    </location>
</feature>
<feature type="region of interest" description="Disordered" evidence="2">
    <location>
        <begin position="613"/>
        <end position="646"/>
    </location>
</feature>